<name>A0A0Q2RI20_VIBFU</name>
<dbReference type="InterPro" id="IPR054787">
    <property type="entry name" value="TrlF_ATPase"/>
</dbReference>
<comment type="caution">
    <text evidence="1">The sequence shown here is derived from an EMBL/GenBank/DDBJ whole genome shotgun (WGS) entry which is preliminary data.</text>
</comment>
<dbReference type="InterPro" id="IPR027417">
    <property type="entry name" value="P-loop_NTPase"/>
</dbReference>
<reference evidence="1 2" key="1">
    <citation type="submission" date="2015-08" db="EMBL/GenBank/DDBJ databases">
        <title>Antibacterial properties of a collection of Vibrionaceae strains.</title>
        <authorList>
            <person name="Giubergia S."/>
        </authorList>
    </citation>
    <scope>NUCLEOTIDE SEQUENCE [LARGE SCALE GENOMIC DNA]</scope>
    <source>
        <strain evidence="1 2">S0821</strain>
    </source>
</reference>
<dbReference type="Gene3D" id="3.40.50.300">
    <property type="entry name" value="P-loop containing nucleotide triphosphate hydrolases"/>
    <property type="match status" value="2"/>
</dbReference>
<dbReference type="RefSeq" id="WP_047954739.1">
    <property type="nucleotide sequence ID" value="NZ_LKHS01000033.1"/>
</dbReference>
<dbReference type="Proteomes" id="UP000051221">
    <property type="component" value="Unassembled WGS sequence"/>
</dbReference>
<evidence type="ECO:0000313" key="2">
    <source>
        <dbReference type="Proteomes" id="UP000051221"/>
    </source>
</evidence>
<dbReference type="Gene3D" id="3.20.20.140">
    <property type="entry name" value="Metal-dependent hydrolases"/>
    <property type="match status" value="1"/>
</dbReference>
<accession>A0A0Q2RI20</accession>
<sequence>MIGSIWSKWDLHIHSPYTHQANEYGTSTIDEFVDKIISSELSLTGVTNYFFFKDNELDEIRGKFQEKGVEHTVLGNLEFRIDQQNKDGEWINVHCIFSESINTQQINSILSTLPISNTTSDGKHIYCSQQSFTDSQTKTSEAIVKFDSLIAHLNNNLKFGVDFLIAACPNGYGGFRPDMTEGRSRAVALEIEKRCQIILGRPQDRNFFLKEDRYPSAKQKPVFHASDAHKLEDIGTMYSWVKAKPTFEGLRQSIIEPDLRVQQTDDFVENTYIKPWFKSVKLGGKVFAGEDINFFSQTIPLNPNLVTIVGGRGTGKSLFLDAMHSRFNHQSEHSNARRVSGESLCVELDQGDGTVLKFDSSANKYSYLHVSQGDVQHFSQKPDDLSGEIKRMLGIHGAEFDSVTSSEISNNLSKYRTFVEYWEDVDSQNQRINTPQYQQSVIDNNTQLIGTLTNPQNKLLIEKYQKNSKSINEKNNFINEARSTLALLNRHAIEINQKITLLNTNPCSSNQAPLIDESLVTTPINKNIDICNREIEALTESNSEIASQFRQQGINQDISSLLSKVTEYQKSIDQASSKLDEINQKTIEYQAFVKERGELALKYKEYIDCQKNNIDQSFKRLKIKHPDWNDEQNELVQEILSDIHINGRVVFNVNHFYSGIEECLNRGKFRNTSEKSTFERLQETFCVRSIDDFFKLLSGEKIINCDGEPTSIEEFFWKPEFFNKGGRFELLNYLYSPSNIRRYLYANADFQYKGKTVNKLSVGQRGTFYVCLKLATDPFGSPFVFDQPEDDLDNEFIMSQLVPLFRKIKKYRQVIIVTHNANLVVNTDAEQIIIADNQGESIRYTSGSVEDGNVKENIGIRAEVCNILEGGSYAFEKRERKYGIQELA</sequence>
<dbReference type="NCBIfam" id="NF045780">
    <property type="entry name" value="TrlF_fam_ATP"/>
    <property type="match status" value="1"/>
</dbReference>
<dbReference type="EMBL" id="LKHS01000033">
    <property type="protein sequence ID" value="KQH83686.1"/>
    <property type="molecule type" value="Genomic_DNA"/>
</dbReference>
<protein>
    <submittedName>
        <fullName evidence="1">DNA repair protein</fullName>
    </submittedName>
</protein>
<dbReference type="AlphaFoldDB" id="A0A0Q2RI20"/>
<evidence type="ECO:0000313" key="1">
    <source>
        <dbReference type="EMBL" id="KQH83686.1"/>
    </source>
</evidence>
<gene>
    <name evidence="1" type="ORF">AMR76_22010</name>
</gene>
<proteinExistence type="predicted"/>
<dbReference type="InParanoid" id="A0A0Q2RI20"/>
<dbReference type="SUPFAM" id="SSF52540">
    <property type="entry name" value="P-loop containing nucleoside triphosphate hydrolases"/>
    <property type="match status" value="1"/>
</dbReference>
<keyword evidence="2" id="KW-1185">Reference proteome</keyword>
<organism evidence="1 2">
    <name type="scientific">Vibrio furnissii</name>
    <dbReference type="NCBI Taxonomy" id="29494"/>
    <lineage>
        <taxon>Bacteria</taxon>
        <taxon>Pseudomonadati</taxon>
        <taxon>Pseudomonadota</taxon>
        <taxon>Gammaproteobacteria</taxon>
        <taxon>Vibrionales</taxon>
        <taxon>Vibrionaceae</taxon>
        <taxon>Vibrio</taxon>
    </lineage>
</organism>
<dbReference type="SUPFAM" id="SSF89550">
    <property type="entry name" value="PHP domain-like"/>
    <property type="match status" value="1"/>
</dbReference>
<dbReference type="InterPro" id="IPR016195">
    <property type="entry name" value="Pol/histidinol_Pase-like"/>
</dbReference>